<evidence type="ECO:0000313" key="3">
    <source>
        <dbReference type="Proteomes" id="UP000000361"/>
    </source>
</evidence>
<dbReference type="EnsemblBacteria" id="ABL72428">
    <property type="protein sequence ID" value="ABL72428"/>
    <property type="gene ID" value="Pden_4364"/>
</dbReference>
<dbReference type="InterPro" id="IPR029062">
    <property type="entry name" value="Class_I_gatase-like"/>
</dbReference>
<dbReference type="Gene3D" id="3.40.50.880">
    <property type="match status" value="1"/>
</dbReference>
<proteinExistence type="predicted"/>
<dbReference type="AlphaFoldDB" id="A1BA84"/>
<dbReference type="InterPro" id="IPR002818">
    <property type="entry name" value="DJ-1/PfpI"/>
</dbReference>
<dbReference type="SUPFAM" id="SSF52317">
    <property type="entry name" value="Class I glutamine amidotransferase-like"/>
    <property type="match status" value="1"/>
</dbReference>
<evidence type="ECO:0000313" key="2">
    <source>
        <dbReference type="EMBL" id="ABL72428.1"/>
    </source>
</evidence>
<dbReference type="Proteomes" id="UP000000361">
    <property type="component" value="Chromosome 2"/>
</dbReference>
<keyword evidence="3" id="KW-1185">Reference proteome</keyword>
<dbReference type="eggNOG" id="COG0693">
    <property type="taxonomic scope" value="Bacteria"/>
</dbReference>
<gene>
    <name evidence="2" type="ordered locus">Pden_4364</name>
</gene>
<dbReference type="PANTHER" id="PTHR43130:SF2">
    <property type="entry name" value="DJ-1_PFPI DOMAIN-CONTAINING PROTEIN"/>
    <property type="match status" value="1"/>
</dbReference>
<dbReference type="EMBL" id="CP000490">
    <property type="protein sequence ID" value="ABL72428.1"/>
    <property type="molecule type" value="Genomic_DNA"/>
</dbReference>
<dbReference type="GO" id="GO:0006355">
    <property type="term" value="P:regulation of DNA-templated transcription"/>
    <property type="evidence" value="ECO:0007669"/>
    <property type="project" value="TreeGrafter"/>
</dbReference>
<dbReference type="Pfam" id="PF01965">
    <property type="entry name" value="DJ-1_PfpI"/>
    <property type="match status" value="1"/>
</dbReference>
<dbReference type="KEGG" id="pde:Pden_4364"/>
<dbReference type="InterPro" id="IPR052158">
    <property type="entry name" value="INH-QAR"/>
</dbReference>
<protein>
    <submittedName>
        <fullName evidence="2">ThiJ/PfpI domain protein</fullName>
    </submittedName>
</protein>
<dbReference type="PANTHER" id="PTHR43130">
    <property type="entry name" value="ARAC-FAMILY TRANSCRIPTIONAL REGULATOR"/>
    <property type="match status" value="1"/>
</dbReference>
<dbReference type="HOGENOM" id="CLU_730944_0_0_5"/>
<evidence type="ECO:0000259" key="1">
    <source>
        <dbReference type="Pfam" id="PF01965"/>
    </source>
</evidence>
<reference evidence="3" key="1">
    <citation type="submission" date="2006-12" db="EMBL/GenBank/DDBJ databases">
        <title>Complete sequence of chromosome 2 of Paracoccus denitrificans PD1222.</title>
        <authorList>
            <person name="Copeland A."/>
            <person name="Lucas S."/>
            <person name="Lapidus A."/>
            <person name="Barry K."/>
            <person name="Detter J.C."/>
            <person name="Glavina del Rio T."/>
            <person name="Hammon N."/>
            <person name="Israni S."/>
            <person name="Dalin E."/>
            <person name="Tice H."/>
            <person name="Pitluck S."/>
            <person name="Munk A.C."/>
            <person name="Brettin T."/>
            <person name="Bruce D."/>
            <person name="Han C."/>
            <person name="Tapia R."/>
            <person name="Gilna P."/>
            <person name="Schmutz J."/>
            <person name="Larimer F."/>
            <person name="Land M."/>
            <person name="Hauser L."/>
            <person name="Kyrpides N."/>
            <person name="Lykidis A."/>
            <person name="Spiro S."/>
            <person name="Richardson D.J."/>
            <person name="Moir J.W.B."/>
            <person name="Ferguson S.J."/>
            <person name="van Spanning R.J.M."/>
            <person name="Richardson P."/>
        </authorList>
    </citation>
    <scope>NUCLEOTIDE SEQUENCE [LARGE SCALE GENOMIC DNA]</scope>
    <source>
        <strain evidence="3">Pd 1222</strain>
    </source>
</reference>
<organism evidence="2 3">
    <name type="scientific">Paracoccus denitrificans (strain Pd 1222)</name>
    <dbReference type="NCBI Taxonomy" id="318586"/>
    <lineage>
        <taxon>Bacteria</taxon>
        <taxon>Pseudomonadati</taxon>
        <taxon>Pseudomonadota</taxon>
        <taxon>Alphaproteobacteria</taxon>
        <taxon>Rhodobacterales</taxon>
        <taxon>Paracoccaceae</taxon>
        <taxon>Paracoccus</taxon>
    </lineage>
</organism>
<accession>A1BA84</accession>
<dbReference type="STRING" id="318586.Pden_4364"/>
<name>A1BA84_PARDP</name>
<sequence>MFLSFLLSLRRASLNRRASLASACPTRQPEGRAMTWRILAAAFLVLAAAPAAWLAQLPAPVHPAAPPVPAAEQAGLIEALRPPKRTRPLIAIVAINDATEVTDYLVPAGILRRAGVADVMLLATGPGPVRLYPALRVRPDATIADFDRARPQGPDYVIVPAMSREDPQLLDWLRRQADSGATVVAVCAGARVAAAAGLLDGKRAVTHWYYLPGMLKRHPDIRHVPDRRMVADRGVATTTGITASIPMMLTLTEAIAGRGKAEAVARELGLASWDASHASAGFRLTHPFATTVLANRAQFWRREELALPLRPGMDEVTLALSADAWSRTYRSAVVGVAAAPVVTANGIAILPDRASGGEGAGQVPAFADRPPAAALDLTLEAIGRRYGPRTADVVAMQLEYPGE</sequence>
<feature type="domain" description="DJ-1/PfpI" evidence="1">
    <location>
        <begin position="92"/>
        <end position="253"/>
    </location>
</feature>